<evidence type="ECO:0000256" key="1">
    <source>
        <dbReference type="SAM" id="Phobius"/>
    </source>
</evidence>
<reference evidence="2" key="1">
    <citation type="submission" date="2020-08" db="EMBL/GenBank/DDBJ databases">
        <title>Genome public.</title>
        <authorList>
            <person name="Liu C."/>
            <person name="Sun Q."/>
        </authorList>
    </citation>
    <scope>NUCLEOTIDE SEQUENCE</scope>
    <source>
        <strain evidence="2">NSJ-44</strain>
    </source>
</reference>
<organism evidence="2 3">
    <name type="scientific">Luoshenia tenuis</name>
    <dbReference type="NCBI Taxonomy" id="2763654"/>
    <lineage>
        <taxon>Bacteria</taxon>
        <taxon>Bacillati</taxon>
        <taxon>Bacillota</taxon>
        <taxon>Clostridia</taxon>
        <taxon>Christensenellales</taxon>
        <taxon>Christensenellaceae</taxon>
        <taxon>Luoshenia</taxon>
    </lineage>
</organism>
<comment type="caution">
    <text evidence="2">The sequence shown here is derived from an EMBL/GenBank/DDBJ whole genome shotgun (WGS) entry which is preliminary data.</text>
</comment>
<gene>
    <name evidence="2" type="ORF">H8699_02555</name>
</gene>
<protein>
    <submittedName>
        <fullName evidence="2">Uncharacterized protein</fullName>
    </submittedName>
</protein>
<name>A0A926HMP1_9FIRM</name>
<accession>A0A926HMP1</accession>
<keyword evidence="1" id="KW-0472">Membrane</keyword>
<keyword evidence="1" id="KW-1133">Transmembrane helix</keyword>
<feature type="transmembrane region" description="Helical" evidence="1">
    <location>
        <begin position="162"/>
        <end position="179"/>
    </location>
</feature>
<keyword evidence="3" id="KW-1185">Reference proteome</keyword>
<dbReference type="AlphaFoldDB" id="A0A926HMP1"/>
<feature type="transmembrane region" description="Helical" evidence="1">
    <location>
        <begin position="191"/>
        <end position="214"/>
    </location>
</feature>
<dbReference type="EMBL" id="JACRSO010000001">
    <property type="protein sequence ID" value="MBC8528321.1"/>
    <property type="molecule type" value="Genomic_DNA"/>
</dbReference>
<feature type="transmembrane region" description="Helical" evidence="1">
    <location>
        <begin position="26"/>
        <end position="44"/>
    </location>
</feature>
<keyword evidence="1" id="KW-0812">Transmembrane</keyword>
<dbReference type="RefSeq" id="WP_249284347.1">
    <property type="nucleotide sequence ID" value="NZ_JACRSO010000001.1"/>
</dbReference>
<dbReference type="Proteomes" id="UP000654279">
    <property type="component" value="Unassembled WGS sequence"/>
</dbReference>
<feature type="transmembrane region" description="Helical" evidence="1">
    <location>
        <begin position="93"/>
        <end position="112"/>
    </location>
</feature>
<feature type="transmembrane region" description="Helical" evidence="1">
    <location>
        <begin position="220"/>
        <end position="249"/>
    </location>
</feature>
<feature type="transmembrane region" description="Helical" evidence="1">
    <location>
        <begin position="121"/>
        <end position="142"/>
    </location>
</feature>
<evidence type="ECO:0000313" key="3">
    <source>
        <dbReference type="Proteomes" id="UP000654279"/>
    </source>
</evidence>
<proteinExistence type="predicted"/>
<evidence type="ECO:0000313" key="2">
    <source>
        <dbReference type="EMBL" id="MBC8528321.1"/>
    </source>
</evidence>
<sequence length="264" mass="30564">MQRVQKAQIYYPRTYRRFKEDYKNQWLFILLCAVPTLILLLAFYPQMTELLSRAVSYCLSEVIPAPLLGVQTSEYIPLLGGVSYVELPSVAPTFPFCVANLLVTCGMLWFCFSAKRKGKPLAIFFSIMLLIHLIACIYFSFAADYFPYSASAYSELYMKQQVGIWLSFTVIAGFVTGFMNNGTIPARCLTFFGIMLYSLVFGSVRYLTFLYIIYTASSLYMPVMFFSLGPFFDFLYLVFFYGVFIKYVVHRVNTGERRSVWKWF</sequence>